<protein>
    <recommendedName>
        <fullName evidence="1">F-box domain-containing protein</fullName>
    </recommendedName>
</protein>
<reference evidence="2" key="1">
    <citation type="submission" date="2020-11" db="EMBL/GenBank/DDBJ databases">
        <authorList>
            <consortium name="DOE Joint Genome Institute"/>
            <person name="Ahrendt S."/>
            <person name="Riley R."/>
            <person name="Andreopoulos W."/>
            <person name="Labutti K."/>
            <person name="Pangilinan J."/>
            <person name="Ruiz-Duenas F.J."/>
            <person name="Barrasa J.M."/>
            <person name="Sanchez-Garcia M."/>
            <person name="Camarero S."/>
            <person name="Miyauchi S."/>
            <person name="Serrano A."/>
            <person name="Linde D."/>
            <person name="Babiker R."/>
            <person name="Drula E."/>
            <person name="Ayuso-Fernandez I."/>
            <person name="Pacheco R."/>
            <person name="Padilla G."/>
            <person name="Ferreira P."/>
            <person name="Barriuso J."/>
            <person name="Kellner H."/>
            <person name="Castanera R."/>
            <person name="Alfaro M."/>
            <person name="Ramirez L."/>
            <person name="Pisabarro A.G."/>
            <person name="Kuo A."/>
            <person name="Tritt A."/>
            <person name="Lipzen A."/>
            <person name="He G."/>
            <person name="Yan M."/>
            <person name="Ng V."/>
            <person name="Cullen D."/>
            <person name="Martin F."/>
            <person name="Rosso M.-N."/>
            <person name="Henrissat B."/>
            <person name="Hibbett D."/>
            <person name="Martinez A.T."/>
            <person name="Grigoriev I.V."/>
        </authorList>
    </citation>
    <scope>NUCLEOTIDE SEQUENCE</scope>
    <source>
        <strain evidence="2">CBS 506.95</strain>
    </source>
</reference>
<comment type="caution">
    <text evidence="2">The sequence shown here is derived from an EMBL/GenBank/DDBJ whole genome shotgun (WGS) entry which is preliminary data.</text>
</comment>
<gene>
    <name evidence="2" type="ORF">CPB83DRAFT_91202</name>
</gene>
<accession>A0A9P6E529</accession>
<dbReference type="Proteomes" id="UP000807306">
    <property type="component" value="Unassembled WGS sequence"/>
</dbReference>
<keyword evidence="3" id="KW-1185">Reference proteome</keyword>
<evidence type="ECO:0000313" key="3">
    <source>
        <dbReference type="Proteomes" id="UP000807306"/>
    </source>
</evidence>
<dbReference type="Gene3D" id="1.20.1280.50">
    <property type="match status" value="1"/>
</dbReference>
<dbReference type="AlphaFoldDB" id="A0A9P6E529"/>
<dbReference type="EMBL" id="MU157937">
    <property type="protein sequence ID" value="KAF9522682.1"/>
    <property type="molecule type" value="Genomic_DNA"/>
</dbReference>
<evidence type="ECO:0000313" key="2">
    <source>
        <dbReference type="EMBL" id="KAF9522682.1"/>
    </source>
</evidence>
<organism evidence="2 3">
    <name type="scientific">Crepidotus variabilis</name>
    <dbReference type="NCBI Taxonomy" id="179855"/>
    <lineage>
        <taxon>Eukaryota</taxon>
        <taxon>Fungi</taxon>
        <taxon>Dikarya</taxon>
        <taxon>Basidiomycota</taxon>
        <taxon>Agaricomycotina</taxon>
        <taxon>Agaricomycetes</taxon>
        <taxon>Agaricomycetidae</taxon>
        <taxon>Agaricales</taxon>
        <taxon>Agaricineae</taxon>
        <taxon>Crepidotaceae</taxon>
        <taxon>Crepidotus</taxon>
    </lineage>
</organism>
<feature type="domain" description="F-box" evidence="1">
    <location>
        <begin position="97"/>
        <end position="148"/>
    </location>
</feature>
<dbReference type="PROSITE" id="PS50181">
    <property type="entry name" value="FBOX"/>
    <property type="match status" value="1"/>
</dbReference>
<sequence>MPPRKSTRIVGKTSADASVSAKLGPKKRKLKSSKKPIVFYFAYGDTRLDLAKGYYPLYLGRDPLLQPVVYELAEEADATLHIESDDQTPADLVSAVPNVFSELPTELLVEILLLLGPRDLLYLTRATKYLRKLLSSDSDNVANIWKEVCALDLFVLFGSG</sequence>
<dbReference type="InterPro" id="IPR036047">
    <property type="entry name" value="F-box-like_dom_sf"/>
</dbReference>
<dbReference type="SUPFAM" id="SSF81383">
    <property type="entry name" value="F-box domain"/>
    <property type="match status" value="1"/>
</dbReference>
<dbReference type="InterPro" id="IPR001810">
    <property type="entry name" value="F-box_dom"/>
</dbReference>
<proteinExistence type="predicted"/>
<name>A0A9P6E529_9AGAR</name>
<evidence type="ECO:0000259" key="1">
    <source>
        <dbReference type="PROSITE" id="PS50181"/>
    </source>
</evidence>